<evidence type="ECO:0000313" key="4">
    <source>
        <dbReference type="Proteomes" id="UP000031668"/>
    </source>
</evidence>
<dbReference type="Proteomes" id="UP000031668">
    <property type="component" value="Unassembled WGS sequence"/>
</dbReference>
<feature type="transmembrane region" description="Helical" evidence="1">
    <location>
        <begin position="26"/>
        <end position="53"/>
    </location>
</feature>
<keyword evidence="1" id="KW-0472">Membrane</keyword>
<keyword evidence="1" id="KW-1133">Transmembrane helix</keyword>
<gene>
    <name evidence="3" type="ORF">RF11_00196</name>
</gene>
<comment type="caution">
    <text evidence="3">The sequence shown here is derived from an EMBL/GenBank/DDBJ whole genome shotgun (WGS) entry which is preliminary data.</text>
</comment>
<organism evidence="3 4">
    <name type="scientific">Thelohanellus kitauei</name>
    <name type="common">Myxosporean</name>
    <dbReference type="NCBI Taxonomy" id="669202"/>
    <lineage>
        <taxon>Eukaryota</taxon>
        <taxon>Metazoa</taxon>
        <taxon>Cnidaria</taxon>
        <taxon>Myxozoa</taxon>
        <taxon>Myxosporea</taxon>
        <taxon>Bivalvulida</taxon>
        <taxon>Platysporina</taxon>
        <taxon>Myxobolidae</taxon>
        <taxon>Thelohanellus</taxon>
    </lineage>
</organism>
<dbReference type="SUPFAM" id="SSF69593">
    <property type="entry name" value="Glycerol-3-phosphate (1)-acyltransferase"/>
    <property type="match status" value="1"/>
</dbReference>
<sequence length="377" mass="43750">MPEGNQKESAVGLYKPIRLIFHGLKFLLFIFASTLVCFVSSIMHSIFFSFDFLIPKTFQKLHGDLFFIVSQSPTLLLSLWRYKNIYFYYDQDIDQKSAILVSNHQSAVDWMAVDYLLNKFGRVPFIRAVIKMSLFHIPICGFGLFNRGYVPVYRRKNKGDDCGLLKKCMENLISYSDDFIMAIFAEGTRRNPTISKIKSSSDEGWERLGGKYKPTNWVSFPKSGGFDTIRITCGDKLKTILDVTVMYKKHKGESKEFDKFMSPTLFEYINDPNIEIHVLCKHYKAEQFEGESPLTIYDIFQLKDQTMEKFYKEGPNSLGLPPTQYKPGCLSCLGSFLFVLSYLIVFAMMGFKMTFVLIFLLYTTCQIKYQIEYKKYI</sequence>
<dbReference type="OrthoDB" id="189226at2759"/>
<dbReference type="CDD" id="cd07990">
    <property type="entry name" value="LPLAT_LCLAT1-like"/>
    <property type="match status" value="1"/>
</dbReference>
<dbReference type="PANTHER" id="PTHR10983">
    <property type="entry name" value="1-ACYLGLYCEROL-3-PHOSPHATE ACYLTRANSFERASE-RELATED"/>
    <property type="match status" value="1"/>
</dbReference>
<reference evidence="3 4" key="1">
    <citation type="journal article" date="2014" name="Genome Biol. Evol.">
        <title>The genome of the myxosporean Thelohanellus kitauei shows adaptations to nutrient acquisition within its fish host.</title>
        <authorList>
            <person name="Yang Y."/>
            <person name="Xiong J."/>
            <person name="Zhou Z."/>
            <person name="Huo F."/>
            <person name="Miao W."/>
            <person name="Ran C."/>
            <person name="Liu Y."/>
            <person name="Zhang J."/>
            <person name="Feng J."/>
            <person name="Wang M."/>
            <person name="Wang M."/>
            <person name="Wang L."/>
            <person name="Yao B."/>
        </authorList>
    </citation>
    <scope>NUCLEOTIDE SEQUENCE [LARGE SCALE GENOMIC DNA]</scope>
    <source>
        <strain evidence="3">Wuqing</strain>
    </source>
</reference>
<accession>A0A0C2M9R9</accession>
<dbReference type="AlphaFoldDB" id="A0A0C2M9R9"/>
<evidence type="ECO:0000256" key="1">
    <source>
        <dbReference type="SAM" id="Phobius"/>
    </source>
</evidence>
<protein>
    <submittedName>
        <fullName evidence="3">Putative 1-acyl-sn-glycerol-3-phosphate acyltransferase 4</fullName>
    </submittedName>
</protein>
<evidence type="ECO:0000313" key="3">
    <source>
        <dbReference type="EMBL" id="KII61064.1"/>
    </source>
</evidence>
<keyword evidence="4" id="KW-1185">Reference proteome</keyword>
<dbReference type="Pfam" id="PF01553">
    <property type="entry name" value="Acyltransferase"/>
    <property type="match status" value="1"/>
</dbReference>
<dbReference type="GO" id="GO:0012505">
    <property type="term" value="C:endomembrane system"/>
    <property type="evidence" value="ECO:0007669"/>
    <property type="project" value="TreeGrafter"/>
</dbReference>
<feature type="domain" description="Phospholipid/glycerol acyltransferase" evidence="2">
    <location>
        <begin position="98"/>
        <end position="248"/>
    </location>
</feature>
<evidence type="ECO:0000259" key="2">
    <source>
        <dbReference type="SMART" id="SM00563"/>
    </source>
</evidence>
<keyword evidence="3" id="KW-0012">Acyltransferase</keyword>
<name>A0A0C2M9R9_THEKT</name>
<dbReference type="PANTHER" id="PTHR10983:SF16">
    <property type="entry name" value="LYSOCARDIOLIPIN ACYLTRANSFERASE 1"/>
    <property type="match status" value="1"/>
</dbReference>
<keyword evidence="3" id="KW-0808">Transferase</keyword>
<keyword evidence="1" id="KW-0812">Transmembrane</keyword>
<dbReference type="InterPro" id="IPR002123">
    <property type="entry name" value="Plipid/glycerol_acylTrfase"/>
</dbReference>
<dbReference type="EMBL" id="JWZT01005380">
    <property type="protein sequence ID" value="KII61064.1"/>
    <property type="molecule type" value="Genomic_DNA"/>
</dbReference>
<feature type="transmembrane region" description="Helical" evidence="1">
    <location>
        <begin position="336"/>
        <end position="362"/>
    </location>
</feature>
<proteinExistence type="predicted"/>
<dbReference type="GO" id="GO:0016746">
    <property type="term" value="F:acyltransferase activity"/>
    <property type="evidence" value="ECO:0007669"/>
    <property type="project" value="UniProtKB-KW"/>
</dbReference>
<dbReference type="SMART" id="SM00563">
    <property type="entry name" value="PlsC"/>
    <property type="match status" value="1"/>
</dbReference>